<sequence>MLGEPECPCISDTSELIEQLRSELVALGRPSTYGLMGCDVYDANISASDCGSNEEPHCLNPWCFVDMTLCPIHTGKCEAAGGILGSEVSPHCRTRPHSSRPLVNMSAYYSYETCGSVNMYNKSRHSLDVGGHVIRVVVDPVAPWILKRTDIARNQEYGGPSYDFFVRTLDLFEPKPVLRIVPGWATQQSKQKFESDYTACVHDVALGNFDLCIADLWLTPERHLLATFVPPLRQDYFFLVVPRKVERVTMWTRLRSPFLPFTPEAWLGIVVFLCFTSFLLWLMQVCEDDEHSSCNAKLFWSLEELVRVHFNLIHDFLLGQSSIVMHNGAARKLLSAAVSFFILVVLASYTASLASILVIQRQSVGTISNIEEAIDRDIPICAPLALLRTFSSVFPRATFVESPEARNAPRLMYSGACGALIMSQVSIDSMHAGLLREHDCNAVASGSISEEEGRCERDFLGNPRDDCNLMRVGDLLWSVPISFPVGERMAHSMSWAVTYAMTNGLMEEMKKLNREVFPVSHCDVEDERTEEDGLTLEDLSGTILIALSIASFGLLCFLGSIIWNVVRRGLSPRDSEAEEASTSASTDGDKGPTQLKGNQSLAHLEAQPFEDRIVPTELDVAGRMQGVCGCFHSEMRYLLVQGKSALLDCCASCRCAVHALLTAPPKKRAMARGAVFSVLCWNLLQVHAQVSAGGCDDIFCDGDEGCPVAARRPVSHSEDSRSCSSRGAGALAAVPAAESNGLQGGMRTLGPLAWAVLRTCIGDVREPMVILGSENFPGRHARVLHLIMFHSPYCAHCQTVELHLQGIADALRGEDDIVVGAIDCTNTSNQAVCRQHNITGYPSIFAIGWRHLVQYSGRASESQIASWFDKVRSRRSSRSSGGSVACPRGLFERLKSVVPLCVDHYPDETAKHPWLVVLYKMQQAAQDLQKPVTSAARDLGGQGGKKQRERLQSLAHRYNLEVNEAHVAAQGLETGRAFAKVGALCCDCRQDEKVFCKDLQKSWRSKRLPLALWVSKEGQEVLYSPVRLQDLTAGELVHFVLSSLGYVSTRPRPRGQPQSEL</sequence>
<evidence type="ECO:0000256" key="7">
    <source>
        <dbReference type="ARBA" id="ARBA00023170"/>
    </source>
</evidence>
<reference evidence="14 15" key="1">
    <citation type="submission" date="2016-02" db="EMBL/GenBank/DDBJ databases">
        <title>Genome analysis of coral dinoflagellate symbionts highlights evolutionary adaptations to a symbiotic lifestyle.</title>
        <authorList>
            <person name="Aranda M."/>
            <person name="Li Y."/>
            <person name="Liew Y.J."/>
            <person name="Baumgarten S."/>
            <person name="Simakov O."/>
            <person name="Wilson M."/>
            <person name="Piel J."/>
            <person name="Ashoor H."/>
            <person name="Bougouffa S."/>
            <person name="Bajic V.B."/>
            <person name="Ryu T."/>
            <person name="Ravasi T."/>
            <person name="Bayer T."/>
            <person name="Micklem G."/>
            <person name="Kim H."/>
            <person name="Bhak J."/>
            <person name="Lajeunesse T.C."/>
            <person name="Voolstra C.R."/>
        </authorList>
    </citation>
    <scope>NUCLEOTIDE SEQUENCE [LARGE SCALE GENOMIC DNA]</scope>
    <source>
        <strain evidence="14 15">CCMP2467</strain>
    </source>
</reference>
<dbReference type="PROSITE" id="PS00194">
    <property type="entry name" value="THIOREDOXIN_1"/>
    <property type="match status" value="1"/>
</dbReference>
<keyword evidence="10" id="KW-0407">Ion channel</keyword>
<keyword evidence="5" id="KW-0406">Ion transport</keyword>
<dbReference type="InterPro" id="IPR036249">
    <property type="entry name" value="Thioredoxin-like_sf"/>
</dbReference>
<evidence type="ECO:0000256" key="2">
    <source>
        <dbReference type="ARBA" id="ARBA00022448"/>
    </source>
</evidence>
<dbReference type="PANTHER" id="PTHR18966">
    <property type="entry name" value="IONOTROPIC GLUTAMATE RECEPTOR"/>
    <property type="match status" value="1"/>
</dbReference>
<proteinExistence type="predicted"/>
<dbReference type="GO" id="GO:0015276">
    <property type="term" value="F:ligand-gated monoatomic ion channel activity"/>
    <property type="evidence" value="ECO:0007669"/>
    <property type="project" value="InterPro"/>
</dbReference>
<dbReference type="Gene3D" id="3.40.30.10">
    <property type="entry name" value="Glutaredoxin"/>
    <property type="match status" value="1"/>
</dbReference>
<feature type="region of interest" description="Disordered" evidence="11">
    <location>
        <begin position="574"/>
        <end position="596"/>
    </location>
</feature>
<gene>
    <name evidence="14" type="primary">Pdia5</name>
    <name evidence="14" type="ORF">AK812_SmicGene20794</name>
</gene>
<accession>A0A1Q9DP25</accession>
<evidence type="ECO:0000256" key="9">
    <source>
        <dbReference type="ARBA" id="ARBA00023286"/>
    </source>
</evidence>
<dbReference type="GO" id="GO:0016020">
    <property type="term" value="C:membrane"/>
    <property type="evidence" value="ECO:0007669"/>
    <property type="project" value="UniProtKB-SubCell"/>
</dbReference>
<feature type="transmembrane region" description="Helical" evidence="12">
    <location>
        <begin position="333"/>
        <end position="359"/>
    </location>
</feature>
<dbReference type="Pfam" id="PF00060">
    <property type="entry name" value="Lig_chan"/>
    <property type="match status" value="1"/>
</dbReference>
<evidence type="ECO:0000256" key="4">
    <source>
        <dbReference type="ARBA" id="ARBA00022989"/>
    </source>
</evidence>
<keyword evidence="7" id="KW-0675">Receptor</keyword>
<evidence type="ECO:0000256" key="12">
    <source>
        <dbReference type="SAM" id="Phobius"/>
    </source>
</evidence>
<evidence type="ECO:0000256" key="1">
    <source>
        <dbReference type="ARBA" id="ARBA00004141"/>
    </source>
</evidence>
<dbReference type="AlphaFoldDB" id="A0A1Q9DP25"/>
<dbReference type="SUPFAM" id="SSF52833">
    <property type="entry name" value="Thioredoxin-like"/>
    <property type="match status" value="1"/>
</dbReference>
<evidence type="ECO:0000256" key="6">
    <source>
        <dbReference type="ARBA" id="ARBA00023136"/>
    </source>
</evidence>
<keyword evidence="8" id="KW-0325">Glycoprotein</keyword>
<comment type="caution">
    <text evidence="14">The sequence shown here is derived from an EMBL/GenBank/DDBJ whole genome shotgun (WGS) entry which is preliminary data.</text>
</comment>
<keyword evidence="4 12" id="KW-1133">Transmembrane helix</keyword>
<dbReference type="OrthoDB" id="5984008at2759"/>
<evidence type="ECO:0000256" key="10">
    <source>
        <dbReference type="ARBA" id="ARBA00023303"/>
    </source>
</evidence>
<dbReference type="Proteomes" id="UP000186817">
    <property type="component" value="Unassembled WGS sequence"/>
</dbReference>
<evidence type="ECO:0000256" key="5">
    <source>
        <dbReference type="ARBA" id="ARBA00023065"/>
    </source>
</evidence>
<comment type="subcellular location">
    <subcellularLocation>
        <location evidence="1">Membrane</location>
        <topology evidence="1">Multi-pass membrane protein</topology>
    </subcellularLocation>
</comment>
<evidence type="ECO:0000256" key="8">
    <source>
        <dbReference type="ARBA" id="ARBA00023180"/>
    </source>
</evidence>
<dbReference type="Pfam" id="PF00085">
    <property type="entry name" value="Thioredoxin"/>
    <property type="match status" value="1"/>
</dbReference>
<dbReference type="InterPro" id="IPR015683">
    <property type="entry name" value="Ionotropic_Glu_rcpt"/>
</dbReference>
<evidence type="ECO:0000313" key="15">
    <source>
        <dbReference type="Proteomes" id="UP000186817"/>
    </source>
</evidence>
<dbReference type="GO" id="GO:0016853">
    <property type="term" value="F:isomerase activity"/>
    <property type="evidence" value="ECO:0007669"/>
    <property type="project" value="UniProtKB-KW"/>
</dbReference>
<dbReference type="InterPro" id="IPR017937">
    <property type="entry name" value="Thioredoxin_CS"/>
</dbReference>
<dbReference type="SUPFAM" id="SSF53850">
    <property type="entry name" value="Periplasmic binding protein-like II"/>
    <property type="match status" value="1"/>
</dbReference>
<evidence type="ECO:0000256" key="3">
    <source>
        <dbReference type="ARBA" id="ARBA00022692"/>
    </source>
</evidence>
<evidence type="ECO:0000256" key="11">
    <source>
        <dbReference type="SAM" id="MobiDB-lite"/>
    </source>
</evidence>
<organism evidence="14 15">
    <name type="scientific">Symbiodinium microadriaticum</name>
    <name type="common">Dinoflagellate</name>
    <name type="synonym">Zooxanthella microadriatica</name>
    <dbReference type="NCBI Taxonomy" id="2951"/>
    <lineage>
        <taxon>Eukaryota</taxon>
        <taxon>Sar</taxon>
        <taxon>Alveolata</taxon>
        <taxon>Dinophyceae</taxon>
        <taxon>Suessiales</taxon>
        <taxon>Symbiodiniaceae</taxon>
        <taxon>Symbiodinium</taxon>
    </lineage>
</organism>
<feature type="transmembrane region" description="Helical" evidence="12">
    <location>
        <begin position="265"/>
        <end position="283"/>
    </location>
</feature>
<evidence type="ECO:0000259" key="13">
    <source>
        <dbReference type="PROSITE" id="PS51352"/>
    </source>
</evidence>
<dbReference type="Gene3D" id="1.10.287.70">
    <property type="match status" value="1"/>
</dbReference>
<evidence type="ECO:0000313" key="14">
    <source>
        <dbReference type="EMBL" id="OLP96910.1"/>
    </source>
</evidence>
<keyword evidence="9" id="KW-1071">Ligand-gated ion channel</keyword>
<keyword evidence="2" id="KW-0813">Transport</keyword>
<dbReference type="InterPro" id="IPR001320">
    <property type="entry name" value="Iontro_rcpt_C"/>
</dbReference>
<keyword evidence="3 12" id="KW-0812">Transmembrane</keyword>
<keyword evidence="15" id="KW-1185">Reference proteome</keyword>
<keyword evidence="6 12" id="KW-0472">Membrane</keyword>
<keyword evidence="14" id="KW-0413">Isomerase</keyword>
<dbReference type="CDD" id="cd02961">
    <property type="entry name" value="PDI_a_family"/>
    <property type="match status" value="1"/>
</dbReference>
<protein>
    <submittedName>
        <fullName evidence="14">Protein disulfide-isomerase A5</fullName>
    </submittedName>
</protein>
<feature type="domain" description="Thioredoxin" evidence="13">
    <location>
        <begin position="728"/>
        <end position="873"/>
    </location>
</feature>
<dbReference type="PROSITE" id="PS51352">
    <property type="entry name" value="THIOREDOXIN_2"/>
    <property type="match status" value="1"/>
</dbReference>
<dbReference type="EMBL" id="LSRX01000452">
    <property type="protein sequence ID" value="OLP96910.1"/>
    <property type="molecule type" value="Genomic_DNA"/>
</dbReference>
<dbReference type="InterPro" id="IPR013766">
    <property type="entry name" value="Thioredoxin_domain"/>
</dbReference>
<name>A0A1Q9DP25_SYMMI</name>